<dbReference type="InterPro" id="IPR016817">
    <property type="entry name" value="MannP-dilichol_defect-1"/>
</dbReference>
<protein>
    <recommendedName>
        <fullName evidence="8">Mannose-P-dolichol utilization defect 1 protein homolog</fullName>
    </recommendedName>
</protein>
<feature type="transmembrane region" description="Helical" evidence="10">
    <location>
        <begin position="247"/>
        <end position="269"/>
    </location>
</feature>
<evidence type="ECO:0000256" key="3">
    <source>
        <dbReference type="ARBA" id="ARBA00022692"/>
    </source>
</evidence>
<keyword evidence="12" id="KW-1185">Reference proteome</keyword>
<accession>A0AAJ8JRQ8</accession>
<dbReference type="Gene3D" id="1.20.1280.290">
    <property type="match status" value="2"/>
</dbReference>
<comment type="subcellular location">
    <subcellularLocation>
        <location evidence="1 8">Membrane</location>
        <topology evidence="1 8">Multi-pass membrane protein</topology>
    </subcellularLocation>
</comment>
<dbReference type="InterPro" id="IPR006603">
    <property type="entry name" value="PQ-loop_rpt"/>
</dbReference>
<dbReference type="FunFam" id="1.20.1280.290:FF:000006">
    <property type="entry name" value="mannose-P-dolichol utilization defect 1 protein"/>
    <property type="match status" value="1"/>
</dbReference>
<feature type="region of interest" description="Disordered" evidence="9">
    <location>
        <begin position="276"/>
        <end position="312"/>
    </location>
</feature>
<feature type="transmembrane region" description="Helical" evidence="10">
    <location>
        <begin position="215"/>
        <end position="235"/>
    </location>
</feature>
<organism evidence="11 12">
    <name type="scientific">Cryptococcus depauperatus CBS 7841</name>
    <dbReference type="NCBI Taxonomy" id="1295531"/>
    <lineage>
        <taxon>Eukaryota</taxon>
        <taxon>Fungi</taxon>
        <taxon>Dikarya</taxon>
        <taxon>Basidiomycota</taxon>
        <taxon>Agaricomycotina</taxon>
        <taxon>Tremellomycetes</taxon>
        <taxon>Tremellales</taxon>
        <taxon>Cryptococcaceae</taxon>
        <taxon>Cryptococcus</taxon>
    </lineage>
</organism>
<evidence type="ECO:0000256" key="4">
    <source>
        <dbReference type="ARBA" id="ARBA00022737"/>
    </source>
</evidence>
<gene>
    <name evidence="11" type="ORF">L203_102439</name>
</gene>
<dbReference type="Proteomes" id="UP000094043">
    <property type="component" value="Chromosome 3"/>
</dbReference>
<dbReference type="GeneID" id="91086651"/>
<evidence type="ECO:0000256" key="10">
    <source>
        <dbReference type="SAM" id="Phobius"/>
    </source>
</evidence>
<keyword evidence="3 8" id="KW-0812">Transmembrane</keyword>
<evidence type="ECO:0000256" key="8">
    <source>
        <dbReference type="PIRNR" id="PIRNR023381"/>
    </source>
</evidence>
<feature type="transmembrane region" description="Helical" evidence="10">
    <location>
        <begin position="184"/>
        <end position="203"/>
    </location>
</feature>
<evidence type="ECO:0000256" key="9">
    <source>
        <dbReference type="SAM" id="MobiDB-lite"/>
    </source>
</evidence>
<feature type="transmembrane region" description="Helical" evidence="10">
    <location>
        <begin position="162"/>
        <end position="178"/>
    </location>
</feature>
<evidence type="ECO:0000256" key="5">
    <source>
        <dbReference type="ARBA" id="ARBA00022989"/>
    </source>
</evidence>
<dbReference type="SMART" id="SM00679">
    <property type="entry name" value="CTNS"/>
    <property type="match status" value="2"/>
</dbReference>
<dbReference type="PIRSF" id="PIRSF023381">
    <property type="entry name" value="MannP-dilichol_defect-1p"/>
    <property type="match status" value="1"/>
</dbReference>
<comment type="similarity">
    <text evidence="7 8">Belongs to the MPDU1 (TC 2.A.43.3) family.</text>
</comment>
<dbReference type="GO" id="GO:0016020">
    <property type="term" value="C:membrane"/>
    <property type="evidence" value="ECO:0007669"/>
    <property type="project" value="UniProtKB-SubCell"/>
</dbReference>
<proteinExistence type="inferred from homology"/>
<dbReference type="AlphaFoldDB" id="A0AAJ8JRQ8"/>
<dbReference type="PANTHER" id="PTHR12226:SF2">
    <property type="entry name" value="MANNOSE-P-DOLICHOL UTILIZATION DEFECT 1 PROTEIN"/>
    <property type="match status" value="1"/>
</dbReference>
<reference evidence="11" key="1">
    <citation type="submission" date="2016-06" db="EMBL/GenBank/DDBJ databases">
        <authorList>
            <person name="Cuomo C."/>
            <person name="Litvintseva A."/>
            <person name="Heitman J."/>
            <person name="Chen Y."/>
            <person name="Sun S."/>
            <person name="Springer D."/>
            <person name="Dromer F."/>
            <person name="Young S."/>
            <person name="Zeng Q."/>
            <person name="Chapman S."/>
            <person name="Gujja S."/>
            <person name="Saif S."/>
            <person name="Birren B."/>
        </authorList>
    </citation>
    <scope>NUCLEOTIDE SEQUENCE</scope>
    <source>
        <strain evidence="11">CBS 7841</strain>
    </source>
</reference>
<evidence type="ECO:0000256" key="6">
    <source>
        <dbReference type="ARBA" id="ARBA00023136"/>
    </source>
</evidence>
<keyword evidence="5 8" id="KW-1133">Transmembrane helix</keyword>
<reference evidence="11" key="3">
    <citation type="submission" date="2024-01" db="EMBL/GenBank/DDBJ databases">
        <authorList>
            <person name="Coelho M.A."/>
            <person name="David-Palma M."/>
            <person name="Shea T."/>
            <person name="Sun S."/>
            <person name="Cuomo C.A."/>
            <person name="Heitman J."/>
        </authorList>
    </citation>
    <scope>NUCLEOTIDE SEQUENCE</scope>
    <source>
        <strain evidence="11">CBS 7841</strain>
    </source>
</reference>
<dbReference type="KEGG" id="cdep:91086651"/>
<dbReference type="EMBL" id="CP143786">
    <property type="protein sequence ID" value="WVN87262.1"/>
    <property type="molecule type" value="Genomic_DNA"/>
</dbReference>
<name>A0AAJ8JRQ8_9TREE</name>
<feature type="compositionally biased region" description="Basic and acidic residues" evidence="9">
    <location>
        <begin position="276"/>
        <end position="296"/>
    </location>
</feature>
<evidence type="ECO:0000256" key="1">
    <source>
        <dbReference type="ARBA" id="ARBA00004141"/>
    </source>
</evidence>
<evidence type="ECO:0000256" key="7">
    <source>
        <dbReference type="ARBA" id="ARBA00038475"/>
    </source>
</evidence>
<keyword evidence="6 8" id="KW-0472">Membrane</keyword>
<evidence type="ECO:0000256" key="2">
    <source>
        <dbReference type="ARBA" id="ARBA00022448"/>
    </source>
</evidence>
<keyword evidence="4" id="KW-0677">Repeat</keyword>
<keyword evidence="2" id="KW-0813">Transport</keyword>
<sequence length="312" mass="33650">MSTSHSAVTAFTHNIPSFLRTPVEAVIGEQCYKTLVYDVNITNQDCLKYALSKTIGLAIVVGSSIVKIPQIITIVSTGSARGLSLSSYALETTAYGINLAYNSRNKFPFSTYGENFFMGIQNVIITLLILKLGPSSNTFGGGMSGIGSKQLTVNQNTNNKKVAIGAALIATACVFLWSDLLCPMTILALLQAATLPLSLIAKAPQIMSNHRNRSTGNLSPFAVFNGLLGCLARVFTNKQEVGDTLIFWGFVSASILNTVLAIQIIIYWPSGEEKEEMKRQSQSEKGIHTTPEKTESISDGGGTGKRWARKLD</sequence>
<reference evidence="11" key="2">
    <citation type="journal article" date="2022" name="Elife">
        <title>Obligate sexual reproduction of a homothallic fungus closely related to the Cryptococcus pathogenic species complex.</title>
        <authorList>
            <person name="Passer A.R."/>
            <person name="Clancey S.A."/>
            <person name="Shea T."/>
            <person name="David-Palma M."/>
            <person name="Averette A.F."/>
            <person name="Boekhout T."/>
            <person name="Porcel B.M."/>
            <person name="Nowrousian M."/>
            <person name="Cuomo C.A."/>
            <person name="Sun S."/>
            <person name="Heitman J."/>
            <person name="Coelho M.A."/>
        </authorList>
    </citation>
    <scope>NUCLEOTIDE SEQUENCE</scope>
    <source>
        <strain evidence="11">CBS 7841</strain>
    </source>
</reference>
<evidence type="ECO:0000313" key="11">
    <source>
        <dbReference type="EMBL" id="WVN87262.1"/>
    </source>
</evidence>
<dbReference type="Pfam" id="PF04193">
    <property type="entry name" value="PQ-loop"/>
    <property type="match status" value="2"/>
</dbReference>
<dbReference type="PANTHER" id="PTHR12226">
    <property type="entry name" value="MANNOSE-P-DOLICHOL UTILIZATION DEFECT 1 LEC35 -RELATED"/>
    <property type="match status" value="1"/>
</dbReference>
<dbReference type="RefSeq" id="XP_066067962.1">
    <property type="nucleotide sequence ID" value="XM_066211865.1"/>
</dbReference>
<evidence type="ECO:0000313" key="12">
    <source>
        <dbReference type="Proteomes" id="UP000094043"/>
    </source>
</evidence>